<name>A0A934RP52_9BACT</name>
<evidence type="ECO:0000259" key="2">
    <source>
        <dbReference type="Pfam" id="PF06439"/>
    </source>
</evidence>
<dbReference type="Pfam" id="PF06439">
    <property type="entry name" value="3keto-disac_hyd"/>
    <property type="match status" value="1"/>
</dbReference>
<dbReference type="AlphaFoldDB" id="A0A934RP52"/>
<dbReference type="Gene3D" id="2.60.120.560">
    <property type="entry name" value="Exo-inulinase, domain 1"/>
    <property type="match status" value="1"/>
</dbReference>
<dbReference type="InterPro" id="IPR010496">
    <property type="entry name" value="AL/BT2_dom"/>
</dbReference>
<feature type="chain" id="PRO_5036698636" evidence="1">
    <location>
        <begin position="18"/>
        <end position="235"/>
    </location>
</feature>
<accession>A0A934RP52</accession>
<organism evidence="3 4">
    <name type="scientific">Roseibacillus ishigakijimensis</name>
    <dbReference type="NCBI Taxonomy" id="454146"/>
    <lineage>
        <taxon>Bacteria</taxon>
        <taxon>Pseudomonadati</taxon>
        <taxon>Verrucomicrobiota</taxon>
        <taxon>Verrucomicrobiia</taxon>
        <taxon>Verrucomicrobiales</taxon>
        <taxon>Verrucomicrobiaceae</taxon>
        <taxon>Roseibacillus</taxon>
    </lineage>
</organism>
<dbReference type="EMBL" id="JAENIO010000001">
    <property type="protein sequence ID" value="MBK1832554.1"/>
    <property type="molecule type" value="Genomic_DNA"/>
</dbReference>
<sequence>MKKIVLLFSLAAGFVFGEPIALPKIDGTGPGWVELTEADFENINCAEDTWKWEGNAAACTGQPVGVIATKKNYTNFELMVEWRHNKAAGNSGVFIWGIPGILAAMKDGSDARRLPAGIEVQVLDLGYKTNYEKDGKVADWFTCHGDVFPVGEAKLKPFAPLSPNGNRSFPTAETTKGHGEWNHYYIRCINGEIRLWVNGTEVSGGNQAEPASGKICLESEGSPIDFRNLMIRELP</sequence>
<dbReference type="RefSeq" id="WP_200389987.1">
    <property type="nucleotide sequence ID" value="NZ_JAENIO010000001.1"/>
</dbReference>
<feature type="domain" description="3-keto-alpha-glucoside-1,2-lyase/3-keto-2-hydroxy-glucal hydratase" evidence="2">
    <location>
        <begin position="44"/>
        <end position="232"/>
    </location>
</feature>
<reference evidence="3" key="1">
    <citation type="submission" date="2021-01" db="EMBL/GenBank/DDBJ databases">
        <title>Modified the classification status of verrucomicrobia.</title>
        <authorList>
            <person name="Feng X."/>
        </authorList>
    </citation>
    <scope>NUCLEOTIDE SEQUENCE</scope>
    <source>
        <strain evidence="3">KCTC 12986</strain>
    </source>
</reference>
<keyword evidence="4" id="KW-1185">Reference proteome</keyword>
<evidence type="ECO:0000256" key="1">
    <source>
        <dbReference type="SAM" id="SignalP"/>
    </source>
</evidence>
<comment type="caution">
    <text evidence="3">The sequence shown here is derived from an EMBL/GenBank/DDBJ whole genome shotgun (WGS) entry which is preliminary data.</text>
</comment>
<protein>
    <submittedName>
        <fullName evidence="3">DUF1080 domain-containing protein</fullName>
    </submittedName>
</protein>
<evidence type="ECO:0000313" key="3">
    <source>
        <dbReference type="EMBL" id="MBK1832554.1"/>
    </source>
</evidence>
<gene>
    <name evidence="3" type="ORF">JIN78_00660</name>
</gene>
<feature type="signal peptide" evidence="1">
    <location>
        <begin position="1"/>
        <end position="17"/>
    </location>
</feature>
<proteinExistence type="predicted"/>
<keyword evidence="1" id="KW-0732">Signal</keyword>
<dbReference type="GO" id="GO:0016787">
    <property type="term" value="F:hydrolase activity"/>
    <property type="evidence" value="ECO:0007669"/>
    <property type="project" value="InterPro"/>
</dbReference>
<evidence type="ECO:0000313" key="4">
    <source>
        <dbReference type="Proteomes" id="UP000604083"/>
    </source>
</evidence>
<dbReference type="Proteomes" id="UP000604083">
    <property type="component" value="Unassembled WGS sequence"/>
</dbReference>